<sequence>MTIRRRTHHTEALTRKQKQDSADQWSVVRCDGWQQVAAETELRSRGAAEPRSRSQVWAQQRPVITAERTSAGPDWSCCKCLIPGIAARPSRIEARQRCTDTRQSCREETQTPAPALKRQEGKRAGNELRSLGDCVSKEVCGIAAARERTSQGQEAGGEAEVGSEALRVSLGEIADSVNPHPPS</sequence>
<evidence type="ECO:0000313" key="2">
    <source>
        <dbReference type="EMBL" id="KAJ1206157.1"/>
    </source>
</evidence>
<protein>
    <submittedName>
        <fullName evidence="2">Uncharacterized protein</fullName>
    </submittedName>
</protein>
<accession>A0AAV7VZV6</accession>
<evidence type="ECO:0000313" key="3">
    <source>
        <dbReference type="Proteomes" id="UP001066276"/>
    </source>
</evidence>
<organism evidence="2 3">
    <name type="scientific">Pleurodeles waltl</name>
    <name type="common">Iberian ribbed newt</name>
    <dbReference type="NCBI Taxonomy" id="8319"/>
    <lineage>
        <taxon>Eukaryota</taxon>
        <taxon>Metazoa</taxon>
        <taxon>Chordata</taxon>
        <taxon>Craniata</taxon>
        <taxon>Vertebrata</taxon>
        <taxon>Euteleostomi</taxon>
        <taxon>Amphibia</taxon>
        <taxon>Batrachia</taxon>
        <taxon>Caudata</taxon>
        <taxon>Salamandroidea</taxon>
        <taxon>Salamandridae</taxon>
        <taxon>Pleurodelinae</taxon>
        <taxon>Pleurodeles</taxon>
    </lineage>
</organism>
<feature type="region of interest" description="Disordered" evidence="1">
    <location>
        <begin position="147"/>
        <end position="183"/>
    </location>
</feature>
<dbReference type="Proteomes" id="UP001066276">
    <property type="component" value="Chromosome 1_2"/>
</dbReference>
<dbReference type="AlphaFoldDB" id="A0AAV7VZV6"/>
<gene>
    <name evidence="2" type="ORF">NDU88_001566</name>
</gene>
<reference evidence="2" key="1">
    <citation type="journal article" date="2022" name="bioRxiv">
        <title>Sequencing and chromosome-scale assembly of the giantPleurodeles waltlgenome.</title>
        <authorList>
            <person name="Brown T."/>
            <person name="Elewa A."/>
            <person name="Iarovenko S."/>
            <person name="Subramanian E."/>
            <person name="Araus A.J."/>
            <person name="Petzold A."/>
            <person name="Susuki M."/>
            <person name="Suzuki K.-i.T."/>
            <person name="Hayashi T."/>
            <person name="Toyoda A."/>
            <person name="Oliveira C."/>
            <person name="Osipova E."/>
            <person name="Leigh N.D."/>
            <person name="Simon A."/>
            <person name="Yun M.H."/>
        </authorList>
    </citation>
    <scope>NUCLEOTIDE SEQUENCE</scope>
    <source>
        <strain evidence="2">20211129_DDA</strain>
        <tissue evidence="2">Liver</tissue>
    </source>
</reference>
<dbReference type="EMBL" id="JANPWB010000002">
    <property type="protein sequence ID" value="KAJ1206157.1"/>
    <property type="molecule type" value="Genomic_DNA"/>
</dbReference>
<feature type="compositionally biased region" description="Low complexity" evidence="1">
    <location>
        <begin position="150"/>
        <end position="165"/>
    </location>
</feature>
<feature type="region of interest" description="Disordered" evidence="1">
    <location>
        <begin position="101"/>
        <end position="124"/>
    </location>
</feature>
<name>A0AAV7VZV6_PLEWA</name>
<proteinExistence type="predicted"/>
<evidence type="ECO:0000256" key="1">
    <source>
        <dbReference type="SAM" id="MobiDB-lite"/>
    </source>
</evidence>
<comment type="caution">
    <text evidence="2">The sequence shown here is derived from an EMBL/GenBank/DDBJ whole genome shotgun (WGS) entry which is preliminary data.</text>
</comment>
<keyword evidence="3" id="KW-1185">Reference proteome</keyword>